<keyword evidence="6 7" id="KW-0067">ATP-binding</keyword>
<dbReference type="EMBL" id="FOAZ01000011">
    <property type="protein sequence ID" value="SEL69005.1"/>
    <property type="molecule type" value="Genomic_DNA"/>
</dbReference>
<dbReference type="PROSITE" id="PS00108">
    <property type="entry name" value="PROTEIN_KINASE_ST"/>
    <property type="match status" value="1"/>
</dbReference>
<proteinExistence type="predicted"/>
<sequence>MSAMDTGEQPGTRLIDGRFELLERLGGGGMGLVWRARDIVLQREVALKEVRAADPAMVAADPTAAAELRERVLREARALARLQHPNVAVIHHIVDSAAYPHPWLVMELVTGGSLGDRLERGPLTLPEAAGIGRGVLSALRAAHAAGIMHRDVKPGNVLLRADGTPVLTDFGIAAFSDATALTAAGSLVGSPEYIAPERIRGQEGDPSSDLWSLGMLLYVAVEGTHPLRRGTALATLAAVLGEPLPAPTRAGQLGPLLVALLAKDPGARPDAEQVDRTLAQALSAPAAAPFAPGPPQDGTLRLTEPSGAAPFGATPGGGTPMGATPGGGTPFGGTPGGGTPFGGTPGGGTPMGATPGGGTPFGGTPGGGTPYGATPGGGTPYDATPFGATPGGGTPFGASPSGATPFSPSFGAPFVQPVRRRRAPVVAALCTVALVLAGTLVWGLLGYDTASAGRSGGTAATGGSGPVVAPSSVPSAGGTPSANPGGSTGSSGDSAADVNLLTPDGLRRAVAAMRPLIPGGKVFELTVYPTYAIAEVPAAANPQEYDEVDYRDGRATRTIGGPAMDEKPVNLGLYDWSVVPALLRKAQSTLNIPHPASRYLIIEADMFDYSPVIAVYFSDVNDGSGYLTADPKGTVRRTYPLGS</sequence>
<dbReference type="OrthoDB" id="9762169at2"/>
<dbReference type="InterPro" id="IPR017441">
    <property type="entry name" value="Protein_kinase_ATP_BS"/>
</dbReference>
<keyword evidence="9" id="KW-1133">Transmembrane helix</keyword>
<dbReference type="GO" id="GO:0005524">
    <property type="term" value="F:ATP binding"/>
    <property type="evidence" value="ECO:0007669"/>
    <property type="project" value="UniProtKB-UniRule"/>
</dbReference>
<reference evidence="12" key="1">
    <citation type="submission" date="2016-10" db="EMBL/GenBank/DDBJ databases">
        <authorList>
            <person name="Varghese N."/>
        </authorList>
    </citation>
    <scope>NUCLEOTIDE SEQUENCE [LARGE SCALE GENOMIC DNA]</scope>
    <source>
        <strain evidence="12">DSM 45096 / BCRC 16803 / CGMCC 4.1857 / CIP 109030 / JCM 12277 / KCTC 19219 / NBRC 100920 / 33214</strain>
    </source>
</reference>
<dbReference type="Proteomes" id="UP000183015">
    <property type="component" value="Unassembled WGS sequence"/>
</dbReference>
<dbReference type="AlphaFoldDB" id="A0A1H7S8Z8"/>
<keyword evidence="12" id="KW-1185">Reference proteome</keyword>
<feature type="domain" description="Protein kinase" evidence="10">
    <location>
        <begin position="19"/>
        <end position="291"/>
    </location>
</feature>
<protein>
    <recommendedName>
        <fullName evidence="1">non-specific serine/threonine protein kinase</fullName>
        <ecNumber evidence="1">2.7.11.1</ecNumber>
    </recommendedName>
</protein>
<dbReference type="CDD" id="cd14014">
    <property type="entry name" value="STKc_PknB_like"/>
    <property type="match status" value="1"/>
</dbReference>
<dbReference type="eggNOG" id="COG0515">
    <property type="taxonomic scope" value="Bacteria"/>
</dbReference>
<feature type="compositionally biased region" description="Gly residues" evidence="8">
    <location>
        <begin position="314"/>
        <end position="379"/>
    </location>
</feature>
<dbReference type="PANTHER" id="PTHR43289:SF6">
    <property type="entry name" value="SERINE_THREONINE-PROTEIN KINASE NEKL-3"/>
    <property type="match status" value="1"/>
</dbReference>
<keyword evidence="4 7" id="KW-0547">Nucleotide-binding</keyword>
<dbReference type="GO" id="GO:0004674">
    <property type="term" value="F:protein serine/threonine kinase activity"/>
    <property type="evidence" value="ECO:0007669"/>
    <property type="project" value="UniProtKB-KW"/>
</dbReference>
<dbReference type="PROSITE" id="PS00107">
    <property type="entry name" value="PROTEIN_KINASE_ATP"/>
    <property type="match status" value="1"/>
</dbReference>
<keyword evidence="9" id="KW-0812">Transmembrane</keyword>
<evidence type="ECO:0000259" key="10">
    <source>
        <dbReference type="PROSITE" id="PS50011"/>
    </source>
</evidence>
<dbReference type="EC" id="2.7.11.1" evidence="1"/>
<dbReference type="Pfam" id="PF00069">
    <property type="entry name" value="Pkinase"/>
    <property type="match status" value="1"/>
</dbReference>
<feature type="binding site" evidence="7">
    <location>
        <position position="48"/>
    </location>
    <ligand>
        <name>ATP</name>
        <dbReference type="ChEBI" id="CHEBI:30616"/>
    </ligand>
</feature>
<evidence type="ECO:0000256" key="3">
    <source>
        <dbReference type="ARBA" id="ARBA00022679"/>
    </source>
</evidence>
<dbReference type="InterPro" id="IPR011009">
    <property type="entry name" value="Kinase-like_dom_sf"/>
</dbReference>
<evidence type="ECO:0000256" key="1">
    <source>
        <dbReference type="ARBA" id="ARBA00012513"/>
    </source>
</evidence>
<feature type="region of interest" description="Disordered" evidence="8">
    <location>
        <begin position="286"/>
        <end position="404"/>
    </location>
</feature>
<dbReference type="InterPro" id="IPR000719">
    <property type="entry name" value="Prot_kinase_dom"/>
</dbReference>
<evidence type="ECO:0000256" key="4">
    <source>
        <dbReference type="ARBA" id="ARBA00022741"/>
    </source>
</evidence>
<dbReference type="InterPro" id="IPR008271">
    <property type="entry name" value="Ser/Thr_kinase_AS"/>
</dbReference>
<keyword evidence="5 11" id="KW-0418">Kinase</keyword>
<dbReference type="SUPFAM" id="SSF56112">
    <property type="entry name" value="Protein kinase-like (PK-like)"/>
    <property type="match status" value="1"/>
</dbReference>
<dbReference type="Gene3D" id="1.10.510.10">
    <property type="entry name" value="Transferase(Phosphotransferase) domain 1"/>
    <property type="match status" value="1"/>
</dbReference>
<evidence type="ECO:0000256" key="7">
    <source>
        <dbReference type="PROSITE-ProRule" id="PRU10141"/>
    </source>
</evidence>
<evidence type="ECO:0000313" key="12">
    <source>
        <dbReference type="Proteomes" id="UP000183015"/>
    </source>
</evidence>
<name>A0A1H7S8Z8_STRJI</name>
<dbReference type="STRING" id="235985.SAMN05414137_111232"/>
<keyword evidence="2 11" id="KW-0723">Serine/threonine-protein kinase</keyword>
<dbReference type="PROSITE" id="PS50011">
    <property type="entry name" value="PROTEIN_KINASE_DOM"/>
    <property type="match status" value="1"/>
</dbReference>
<dbReference type="PANTHER" id="PTHR43289">
    <property type="entry name" value="MITOGEN-ACTIVATED PROTEIN KINASE KINASE KINASE 20-RELATED"/>
    <property type="match status" value="1"/>
</dbReference>
<organism evidence="11 12">
    <name type="scientific">Streptacidiphilus jiangxiensis</name>
    <dbReference type="NCBI Taxonomy" id="235985"/>
    <lineage>
        <taxon>Bacteria</taxon>
        <taxon>Bacillati</taxon>
        <taxon>Actinomycetota</taxon>
        <taxon>Actinomycetes</taxon>
        <taxon>Kitasatosporales</taxon>
        <taxon>Streptomycetaceae</taxon>
        <taxon>Streptacidiphilus</taxon>
    </lineage>
</organism>
<evidence type="ECO:0000256" key="6">
    <source>
        <dbReference type="ARBA" id="ARBA00022840"/>
    </source>
</evidence>
<keyword evidence="3" id="KW-0808">Transferase</keyword>
<dbReference type="Gene3D" id="3.30.200.20">
    <property type="entry name" value="Phosphorylase Kinase, domain 1"/>
    <property type="match status" value="1"/>
</dbReference>
<dbReference type="SMART" id="SM00220">
    <property type="entry name" value="S_TKc"/>
    <property type="match status" value="1"/>
</dbReference>
<evidence type="ECO:0000256" key="8">
    <source>
        <dbReference type="SAM" id="MobiDB-lite"/>
    </source>
</evidence>
<keyword evidence="9" id="KW-0472">Membrane</keyword>
<evidence type="ECO:0000256" key="5">
    <source>
        <dbReference type="ARBA" id="ARBA00022777"/>
    </source>
</evidence>
<feature type="transmembrane region" description="Helical" evidence="9">
    <location>
        <begin position="425"/>
        <end position="445"/>
    </location>
</feature>
<feature type="compositionally biased region" description="Low complexity" evidence="8">
    <location>
        <begin position="466"/>
        <end position="478"/>
    </location>
</feature>
<evidence type="ECO:0000313" key="11">
    <source>
        <dbReference type="EMBL" id="SEL69005.1"/>
    </source>
</evidence>
<gene>
    <name evidence="11" type="ORF">SAMN05414137_111232</name>
</gene>
<evidence type="ECO:0000256" key="2">
    <source>
        <dbReference type="ARBA" id="ARBA00022527"/>
    </source>
</evidence>
<feature type="compositionally biased region" description="Gly residues" evidence="8">
    <location>
        <begin position="454"/>
        <end position="465"/>
    </location>
</feature>
<feature type="region of interest" description="Disordered" evidence="8">
    <location>
        <begin position="454"/>
        <end position="498"/>
    </location>
</feature>
<accession>A0A1H7S8Z8</accession>
<evidence type="ECO:0000256" key="9">
    <source>
        <dbReference type="SAM" id="Phobius"/>
    </source>
</evidence>